<keyword evidence="8" id="KW-0539">Nucleus</keyword>
<evidence type="ECO:0000256" key="8">
    <source>
        <dbReference type="ARBA" id="ARBA00023242"/>
    </source>
</evidence>
<dbReference type="Proteomes" id="UP000314980">
    <property type="component" value="Unassembled WGS sequence"/>
</dbReference>
<evidence type="ECO:0000256" key="2">
    <source>
        <dbReference type="ARBA" id="ARBA00004300"/>
    </source>
</evidence>
<dbReference type="GO" id="GO:0005654">
    <property type="term" value="C:nucleoplasm"/>
    <property type="evidence" value="ECO:0007669"/>
    <property type="project" value="TreeGrafter"/>
</dbReference>
<dbReference type="Proteomes" id="UP000694890">
    <property type="component" value="Linkage group LG3"/>
</dbReference>
<dbReference type="PANTHER" id="PTHR15404">
    <property type="entry name" value="PROTEIN AF1Q"/>
    <property type="match status" value="1"/>
</dbReference>
<dbReference type="RefSeq" id="XP_018542166.1">
    <property type="nucleotide sequence ID" value="XM_018686650.2"/>
</dbReference>
<dbReference type="PANTHER" id="PTHR15404:SF2">
    <property type="entry name" value="PROTEIN AF1Q"/>
    <property type="match status" value="1"/>
</dbReference>
<evidence type="ECO:0000256" key="5">
    <source>
        <dbReference type="ARBA" id="ARBA00022490"/>
    </source>
</evidence>
<evidence type="ECO:0000256" key="4">
    <source>
        <dbReference type="ARBA" id="ARBA00021807"/>
    </source>
</evidence>
<dbReference type="AlphaFoldDB" id="A0A4W6DND4"/>
<dbReference type="KEGG" id="lcf:108889940"/>
<sequence length="86" mass="9793">MMEKSNSQYDSFLFWRQPIPALDLSELEDLGLIDSPLTNGSKAKDKKSKLRSQDEEVELAEFSSFNYWRAPIADVDALLADLNLLL</sequence>
<keyword evidence="7" id="KW-0206">Cytoskeleton</keyword>
<evidence type="ECO:0000256" key="7">
    <source>
        <dbReference type="ARBA" id="ARBA00023212"/>
    </source>
</evidence>
<reference evidence="10" key="3">
    <citation type="submission" date="2025-05" db="UniProtKB">
        <authorList>
            <consortium name="Ensembl"/>
        </authorList>
    </citation>
    <scope>IDENTIFICATION</scope>
</reference>
<dbReference type="Pfam" id="PF15017">
    <property type="entry name" value="WRNPLPNID"/>
    <property type="match status" value="1"/>
</dbReference>
<protein>
    <recommendedName>
        <fullName evidence="4">Protein AF1q</fullName>
    </recommendedName>
</protein>
<dbReference type="GO" id="GO:0005829">
    <property type="term" value="C:cytosol"/>
    <property type="evidence" value="ECO:0007669"/>
    <property type="project" value="TreeGrafter"/>
</dbReference>
<keyword evidence="6" id="KW-0832">Ubl conjugation</keyword>
<evidence type="ECO:0000256" key="3">
    <source>
        <dbReference type="ARBA" id="ARBA00008177"/>
    </source>
</evidence>
<accession>A0A4W6DND4</accession>
<reference evidence="11" key="1">
    <citation type="submission" date="2015-09" db="EMBL/GenBank/DDBJ databases">
        <authorList>
            <person name="Sai Rama Sridatta P."/>
        </authorList>
    </citation>
    <scope>NUCLEOTIDE SEQUENCE [LARGE SCALE GENOMIC DNA]</scope>
</reference>
<dbReference type="GeneID" id="108889940"/>
<reference evidence="12" key="2">
    <citation type="submission" date="2025-04" db="UniProtKB">
        <authorList>
            <consortium name="RefSeq"/>
        </authorList>
    </citation>
    <scope>IDENTIFICATION</scope>
    <source>
        <tissue evidence="12">Brain</tissue>
    </source>
</reference>
<evidence type="ECO:0000256" key="1">
    <source>
        <dbReference type="ARBA" id="ARBA00004123"/>
    </source>
</evidence>
<comment type="similarity">
    <text evidence="3">Belongs to the MLLT11 family.</text>
</comment>
<evidence type="ECO:0000313" key="12">
    <source>
        <dbReference type="RefSeq" id="XP_018542166.1"/>
    </source>
</evidence>
<dbReference type="GO" id="GO:0005813">
    <property type="term" value="C:centrosome"/>
    <property type="evidence" value="ECO:0007669"/>
    <property type="project" value="UniProtKB-SubCell"/>
</dbReference>
<organism evidence="10 11">
    <name type="scientific">Lates calcarifer</name>
    <name type="common">Barramundi</name>
    <name type="synonym">Holocentrus calcarifer</name>
    <dbReference type="NCBI Taxonomy" id="8187"/>
    <lineage>
        <taxon>Eukaryota</taxon>
        <taxon>Metazoa</taxon>
        <taxon>Chordata</taxon>
        <taxon>Craniata</taxon>
        <taxon>Vertebrata</taxon>
        <taxon>Euteleostomi</taxon>
        <taxon>Actinopterygii</taxon>
        <taxon>Neopterygii</taxon>
        <taxon>Teleostei</taxon>
        <taxon>Neoteleostei</taxon>
        <taxon>Acanthomorphata</taxon>
        <taxon>Carangaria</taxon>
        <taxon>Carangaria incertae sedis</taxon>
        <taxon>Centropomidae</taxon>
        <taxon>Lates</taxon>
    </lineage>
</organism>
<feature type="domain" description="Putative WW-binding" evidence="9">
    <location>
        <begin position="7"/>
        <end position="57"/>
    </location>
</feature>
<name>A0A4W6DND4_LATCA</name>
<keyword evidence="5" id="KW-0963">Cytoplasm</keyword>
<dbReference type="OrthoDB" id="9991950at2759"/>
<comment type="subcellular location">
    <subcellularLocation>
        <location evidence="2">Cytoplasm</location>
        <location evidence="2">Cytoskeleton</location>
        <location evidence="2">Microtubule organizing center</location>
        <location evidence="2">Centrosome</location>
    </subcellularLocation>
    <subcellularLocation>
        <location evidence="1">Nucleus</location>
    </subcellularLocation>
</comment>
<dbReference type="GeneTree" id="ENSGT00390000009895"/>
<dbReference type="GO" id="GO:0090200">
    <property type="term" value="P:positive regulation of release of cytochrome c from mitochondria"/>
    <property type="evidence" value="ECO:0007669"/>
    <property type="project" value="TreeGrafter"/>
</dbReference>
<dbReference type="InterPro" id="IPR033461">
    <property type="entry name" value="WRNPLPNID"/>
</dbReference>
<keyword evidence="11" id="KW-1185">Reference proteome</keyword>
<dbReference type="Ensembl" id="ENSLCAT00010027806.1">
    <property type="protein sequence ID" value="ENSLCAP00010027229.1"/>
    <property type="gene ID" value="ENSLCAG00010012774.1"/>
</dbReference>
<dbReference type="InParanoid" id="A0A4W6DND4"/>
<dbReference type="GO" id="GO:0097190">
    <property type="term" value="P:apoptotic signaling pathway"/>
    <property type="evidence" value="ECO:0007669"/>
    <property type="project" value="InterPro"/>
</dbReference>
<evidence type="ECO:0000259" key="9">
    <source>
        <dbReference type="Pfam" id="PF15017"/>
    </source>
</evidence>
<evidence type="ECO:0000313" key="11">
    <source>
        <dbReference type="Proteomes" id="UP000314980"/>
    </source>
</evidence>
<proteinExistence type="inferred from homology"/>
<dbReference type="GO" id="GO:0045893">
    <property type="term" value="P:positive regulation of DNA-templated transcription"/>
    <property type="evidence" value="ECO:0007669"/>
    <property type="project" value="TreeGrafter"/>
</dbReference>
<dbReference type="InterPro" id="IPR026778">
    <property type="entry name" value="MLLT11_fam"/>
</dbReference>
<dbReference type="CTD" id="10962"/>
<dbReference type="GO" id="GO:0051901">
    <property type="term" value="P:positive regulation of mitochondrial depolarization"/>
    <property type="evidence" value="ECO:0007669"/>
    <property type="project" value="TreeGrafter"/>
</dbReference>
<evidence type="ECO:0000313" key="10">
    <source>
        <dbReference type="Ensembl" id="ENSLCAP00010027229.1"/>
    </source>
</evidence>
<evidence type="ECO:0000256" key="6">
    <source>
        <dbReference type="ARBA" id="ARBA00022843"/>
    </source>
</evidence>
<gene>
    <name evidence="10" type="primary">MLLT11</name>
    <name evidence="12" type="synonym">mllt11</name>
</gene>